<dbReference type="GO" id="GO:0046872">
    <property type="term" value="F:metal ion binding"/>
    <property type="evidence" value="ECO:0007669"/>
    <property type="project" value="UniProtKB-UniRule"/>
</dbReference>
<comment type="catalytic activity">
    <reaction evidence="1">
        <text>O-phospho-L-threonyl-[protein] + H2O = L-threonyl-[protein] + phosphate</text>
        <dbReference type="Rhea" id="RHEA:47004"/>
        <dbReference type="Rhea" id="RHEA-COMP:11060"/>
        <dbReference type="Rhea" id="RHEA-COMP:11605"/>
        <dbReference type="ChEBI" id="CHEBI:15377"/>
        <dbReference type="ChEBI" id="CHEBI:30013"/>
        <dbReference type="ChEBI" id="CHEBI:43474"/>
        <dbReference type="ChEBI" id="CHEBI:61977"/>
        <dbReference type="EC" id="3.1.3.16"/>
    </reaction>
</comment>
<dbReference type="InterPro" id="IPR036457">
    <property type="entry name" value="PPM-type-like_dom_sf"/>
</dbReference>
<dbReference type="SUPFAM" id="SSF81606">
    <property type="entry name" value="PP2C-like"/>
    <property type="match status" value="1"/>
</dbReference>
<name>A0A1R0GZM1_9FUNG</name>
<reference evidence="4" key="2">
    <citation type="submission" date="2017-01" db="EMBL/GenBank/DDBJ databases">
        <authorList>
            <person name="Mah S.A."/>
            <person name="Swanson W.J."/>
            <person name="Moy G.W."/>
            <person name="Vacquier V.D."/>
        </authorList>
    </citation>
    <scope>NUCLEOTIDE SEQUENCE</scope>
    <source>
        <strain evidence="4">ALG-7-W6</strain>
    </source>
</reference>
<gene>
    <name evidence="4" type="ORF">AYI68_g3530</name>
    <name evidence="3" type="ORF">AYI68_g4835</name>
</gene>
<dbReference type="AlphaFoldDB" id="A0A1R0GZM1"/>
<evidence type="ECO:0000313" key="4">
    <source>
        <dbReference type="EMBL" id="OLY82350.1"/>
    </source>
</evidence>
<evidence type="ECO:0000313" key="5">
    <source>
        <dbReference type="Proteomes" id="UP000187455"/>
    </source>
</evidence>
<dbReference type="InterPro" id="IPR001932">
    <property type="entry name" value="PPM-type_phosphatase-like_dom"/>
</dbReference>
<comment type="similarity">
    <text evidence="1">Belongs to the PP2C family.</text>
</comment>
<organism evidence="4 5">
    <name type="scientific">Smittium mucronatum</name>
    <dbReference type="NCBI Taxonomy" id="133383"/>
    <lineage>
        <taxon>Eukaryota</taxon>
        <taxon>Fungi</taxon>
        <taxon>Fungi incertae sedis</taxon>
        <taxon>Zoopagomycota</taxon>
        <taxon>Kickxellomycotina</taxon>
        <taxon>Harpellomycetes</taxon>
        <taxon>Harpellales</taxon>
        <taxon>Legeriomycetaceae</taxon>
        <taxon>Smittium</taxon>
    </lineage>
</organism>
<keyword evidence="1" id="KW-0464">Manganese</keyword>
<comment type="cofactor">
    <cofactor evidence="1">
        <name>Mn(2+)</name>
        <dbReference type="ChEBI" id="CHEBI:29035"/>
    </cofactor>
</comment>
<accession>A0A1R0GZM1</accession>
<dbReference type="OrthoDB" id="60843at2759"/>
<reference evidence="4 5" key="1">
    <citation type="journal article" date="2016" name="Mol. Biol. Evol.">
        <title>Genome-Wide Survey of Gut Fungi (Harpellales) Reveals the First Horizontally Transferred Ubiquitin Gene from a Mosquito Host.</title>
        <authorList>
            <person name="Wang Y."/>
            <person name="White M.M."/>
            <person name="Kvist S."/>
            <person name="Moncalvo J.M."/>
        </authorList>
    </citation>
    <scope>NUCLEOTIDE SEQUENCE [LARGE SCALE GENOMIC DNA]</scope>
    <source>
        <strain evidence="4 5">ALG-7-W6</strain>
    </source>
</reference>
<dbReference type="Gene3D" id="3.60.40.10">
    <property type="entry name" value="PPM-type phosphatase domain"/>
    <property type="match status" value="1"/>
</dbReference>
<dbReference type="Proteomes" id="UP000187455">
    <property type="component" value="Unassembled WGS sequence"/>
</dbReference>
<dbReference type="InterPro" id="IPR039123">
    <property type="entry name" value="PPTC7"/>
</dbReference>
<dbReference type="SMART" id="SM00332">
    <property type="entry name" value="PP2Cc"/>
    <property type="match status" value="1"/>
</dbReference>
<keyword evidence="5" id="KW-1185">Reference proteome</keyword>
<dbReference type="PROSITE" id="PS51746">
    <property type="entry name" value="PPM_2"/>
    <property type="match status" value="1"/>
</dbReference>
<keyword evidence="1" id="KW-0460">Magnesium</keyword>
<dbReference type="EMBL" id="LSSL01001615">
    <property type="protein sequence ID" value="OLY82350.1"/>
    <property type="molecule type" value="Genomic_DNA"/>
</dbReference>
<dbReference type="PANTHER" id="PTHR12320:SF1">
    <property type="entry name" value="PROTEIN PHOSPHATASE PTC7 HOMOLOG"/>
    <property type="match status" value="1"/>
</dbReference>
<dbReference type="PANTHER" id="PTHR12320">
    <property type="entry name" value="PROTEIN PHOSPHATASE 2C"/>
    <property type="match status" value="1"/>
</dbReference>
<dbReference type="EMBL" id="LSSL01002816">
    <property type="protein sequence ID" value="OLY81064.1"/>
    <property type="molecule type" value="Genomic_DNA"/>
</dbReference>
<comment type="cofactor">
    <cofactor evidence="1">
        <name>Mg(2+)</name>
        <dbReference type="ChEBI" id="CHEBI:18420"/>
    </cofactor>
</comment>
<proteinExistence type="inferred from homology"/>
<evidence type="ECO:0000256" key="1">
    <source>
        <dbReference type="RuleBase" id="RU366020"/>
    </source>
</evidence>
<keyword evidence="1" id="KW-0479">Metal-binding</keyword>
<dbReference type="STRING" id="133383.A0A1R0GZM1"/>
<comment type="caution">
    <text evidence="4">The sequence shown here is derived from an EMBL/GenBank/DDBJ whole genome shotgun (WGS) entry which is preliminary data.</text>
</comment>
<keyword evidence="1" id="KW-0378">Hydrolase</keyword>
<evidence type="ECO:0000313" key="3">
    <source>
        <dbReference type="EMBL" id="OLY81064.1"/>
    </source>
</evidence>
<keyword evidence="1" id="KW-0904">Protein phosphatase</keyword>
<feature type="domain" description="PPM-type phosphatase" evidence="2">
    <location>
        <begin position="89"/>
        <end position="420"/>
    </location>
</feature>
<sequence>MPVKLTNIIPKFRAVLATANLSKKNAAAYIKAYTNLIKGKEHEYKEGGKELPPFNLPIRTTLQVFDQGRLLDSATDPSPARITQPKSTEYDAYSQIPYEKNAGEDSFFLTTNNFNLVFGVADGVGGWNDSGIDPSVFSRTLTNYITRVGRTQWTLHQTDSLEPSKIISLAYAHMINDDHPLFGSSTITVGSINLVDGKFDISQLGDSGYSIYSVGGSSATGVGNGYDTSNHESTGNVRTRIVSPDHQHKFNMPYQLVGKLPSGRFPHKSLPPKNGLCFEPVDPISNDKLPPKALEFKSTISLGLDTPLDSVSSSYNLEAKDLVLVATDGLFDNVFNEEIESIISKHLFPPSLSKDGVSTNSSSHSLESDIALIANDLVMAACLNYLRSDLESPFSQRAKQAGYSFRGGKPDDITLTLAYLLPTIPNSKL</sequence>
<dbReference type="GO" id="GO:0004722">
    <property type="term" value="F:protein serine/threonine phosphatase activity"/>
    <property type="evidence" value="ECO:0007669"/>
    <property type="project" value="UniProtKB-EC"/>
</dbReference>
<protein>
    <recommendedName>
        <fullName evidence="1">Protein phosphatase</fullName>
        <ecNumber evidence="1">3.1.3.16</ecNumber>
    </recommendedName>
</protein>
<evidence type="ECO:0000259" key="2">
    <source>
        <dbReference type="PROSITE" id="PS51746"/>
    </source>
</evidence>
<dbReference type="EC" id="3.1.3.16" evidence="1"/>
<comment type="catalytic activity">
    <reaction evidence="1">
        <text>O-phospho-L-seryl-[protein] + H2O = L-seryl-[protein] + phosphate</text>
        <dbReference type="Rhea" id="RHEA:20629"/>
        <dbReference type="Rhea" id="RHEA-COMP:9863"/>
        <dbReference type="Rhea" id="RHEA-COMP:11604"/>
        <dbReference type="ChEBI" id="CHEBI:15377"/>
        <dbReference type="ChEBI" id="CHEBI:29999"/>
        <dbReference type="ChEBI" id="CHEBI:43474"/>
        <dbReference type="ChEBI" id="CHEBI:83421"/>
        <dbReference type="EC" id="3.1.3.16"/>
    </reaction>
</comment>